<name>A0A223HXY5_THETR</name>
<evidence type="ECO:0000313" key="1">
    <source>
        <dbReference type="EMBL" id="AST57338.1"/>
    </source>
</evidence>
<reference evidence="1 2" key="1">
    <citation type="submission" date="2016-08" db="EMBL/GenBank/DDBJ databases">
        <title>A novel genetic cassette of butanologenic Thermoanaerobacterium thermosaccharolyticum that directly convert cellulose to butanol.</title>
        <authorList>
            <person name="Li T."/>
            <person name="He J."/>
        </authorList>
    </citation>
    <scope>NUCLEOTIDE SEQUENCE [LARGE SCALE GENOMIC DNA]</scope>
    <source>
        <strain evidence="1 2">TG57</strain>
    </source>
</reference>
<dbReference type="Proteomes" id="UP000214975">
    <property type="component" value="Chromosome"/>
</dbReference>
<proteinExistence type="predicted"/>
<organism evidence="1 2">
    <name type="scientific">Thermoanaerobacterium thermosaccharolyticum</name>
    <name type="common">Clostridium thermosaccharolyticum</name>
    <dbReference type="NCBI Taxonomy" id="1517"/>
    <lineage>
        <taxon>Bacteria</taxon>
        <taxon>Bacillati</taxon>
        <taxon>Bacillota</taxon>
        <taxon>Clostridia</taxon>
        <taxon>Thermoanaerobacterales</taxon>
        <taxon>Thermoanaerobacteraceae</taxon>
        <taxon>Thermoanaerobacterium</taxon>
    </lineage>
</organism>
<dbReference type="AlphaFoldDB" id="A0A223HXY5"/>
<evidence type="ECO:0000313" key="2">
    <source>
        <dbReference type="Proteomes" id="UP000214975"/>
    </source>
</evidence>
<dbReference type="EMBL" id="CP016893">
    <property type="protein sequence ID" value="AST57338.1"/>
    <property type="molecule type" value="Genomic_DNA"/>
</dbReference>
<sequence length="38" mass="4598">MRIKTIILQAFSQKLLITQQFYYEKEIVTTFFIQETPS</sequence>
<accession>A0A223HXY5</accession>
<protein>
    <submittedName>
        <fullName evidence="1">Surface antigen-like protein</fullName>
    </submittedName>
</protein>
<gene>
    <name evidence="1" type="ORF">Thert_01257</name>
</gene>